<keyword evidence="3" id="KW-1185">Reference proteome</keyword>
<dbReference type="InterPro" id="IPR041527">
    <property type="entry name" value="YhcG_N"/>
</dbReference>
<evidence type="ECO:0000259" key="1">
    <source>
        <dbReference type="Pfam" id="PF17761"/>
    </source>
</evidence>
<gene>
    <name evidence="2" type="ORF">HMPREF9094_2690</name>
</gene>
<dbReference type="Proteomes" id="UP000005392">
    <property type="component" value="Unassembled WGS sequence"/>
</dbReference>
<accession>F9ERY5</accession>
<reference evidence="2 3" key="1">
    <citation type="submission" date="2011-05" db="EMBL/GenBank/DDBJ databases">
        <authorList>
            <person name="Muzny D."/>
            <person name="Qin X."/>
            <person name="Deng J."/>
            <person name="Jiang H."/>
            <person name="Liu Y."/>
            <person name="Qu J."/>
            <person name="Song X.-Z."/>
            <person name="Zhang L."/>
            <person name="Thornton R."/>
            <person name="Coyle M."/>
            <person name="Francisco L."/>
            <person name="Jackson L."/>
            <person name="Javaid M."/>
            <person name="Korchina V."/>
            <person name="Kovar C."/>
            <person name="Mata R."/>
            <person name="Mathew T."/>
            <person name="Ngo R."/>
            <person name="Nguyen L."/>
            <person name="Nguyen N."/>
            <person name="Okwuonu G."/>
            <person name="Ongeri F."/>
            <person name="Pham C."/>
            <person name="Simmons D."/>
            <person name="Wilczek-Boney K."/>
            <person name="Hale W."/>
            <person name="Jakkamsetti A."/>
            <person name="Pham P."/>
            <person name="Ruth R."/>
            <person name="San Lucas F."/>
            <person name="Warren J."/>
            <person name="Zhang J."/>
            <person name="Zhao Z."/>
            <person name="Zhou C."/>
            <person name="Zhu D."/>
            <person name="Lee S."/>
            <person name="Bess C."/>
            <person name="Blankenburg K."/>
            <person name="Forbes L."/>
            <person name="Fu Q."/>
            <person name="Gubbala S."/>
            <person name="Hirani K."/>
            <person name="Jayaseelan J.C."/>
            <person name="Lara F."/>
            <person name="Munidasa M."/>
            <person name="Palculict T."/>
            <person name="Patil S."/>
            <person name="Pu L.-L."/>
            <person name="Saada N."/>
            <person name="Tang L."/>
            <person name="Weissenberger G."/>
            <person name="Zhu Y."/>
            <person name="Hemphill L."/>
            <person name="Shang Y."/>
            <person name="Youmans B."/>
            <person name="Ayvaz T."/>
            <person name="Ross M."/>
            <person name="Santibanez J."/>
            <person name="Aqrawi P."/>
            <person name="Gross S."/>
            <person name="Joshi V."/>
            <person name="Fowler G."/>
            <person name="Nazareth L."/>
            <person name="Reid J."/>
            <person name="Worley K."/>
            <person name="Petrosino J."/>
            <person name="Highlander S."/>
            <person name="Gibbs R."/>
        </authorList>
    </citation>
    <scope>NUCLEOTIDE SEQUENCE [LARGE SCALE GENOMIC DNA]</scope>
    <source>
        <strain evidence="2 3">ATCC 51191</strain>
    </source>
</reference>
<proteinExistence type="predicted"/>
<dbReference type="PANTHER" id="PTHR30547:SF0">
    <property type="entry name" value="BLR8175 PROTEIN"/>
    <property type="match status" value="1"/>
</dbReference>
<name>F9ERY5_9FUSO</name>
<evidence type="ECO:0000313" key="2">
    <source>
        <dbReference type="EMBL" id="EGQ74823.1"/>
    </source>
</evidence>
<dbReference type="AlphaFoldDB" id="F9ERY5"/>
<feature type="non-terminal residue" evidence="2">
    <location>
        <position position="94"/>
    </location>
</feature>
<dbReference type="PANTHER" id="PTHR30547">
    <property type="entry name" value="UNCHARACTERIZED PROTEIN YHCG-RELATED"/>
    <property type="match status" value="1"/>
</dbReference>
<sequence>MKFLMIKDNEYKKWIEELSKLYKNSQIKAAISVNKEMLIFYWTLGKDIVKLKAESKWGSGFYENLSLDLQKIIPNTKGFSVTNLKYMKKFYSLY</sequence>
<dbReference type="InterPro" id="IPR053148">
    <property type="entry name" value="PD-DEXK-like_domain"/>
</dbReference>
<comment type="caution">
    <text evidence="2">The sequence shown here is derived from an EMBL/GenBank/DDBJ whole genome shotgun (WGS) entry which is preliminary data.</text>
</comment>
<organism evidence="2 3">
    <name type="scientific">Fusobacterium animalis ATCC 51191</name>
    <dbReference type="NCBI Taxonomy" id="997347"/>
    <lineage>
        <taxon>Bacteria</taxon>
        <taxon>Fusobacteriati</taxon>
        <taxon>Fusobacteriota</taxon>
        <taxon>Fusobacteriia</taxon>
        <taxon>Fusobacteriales</taxon>
        <taxon>Fusobacteriaceae</taxon>
        <taxon>Fusobacterium</taxon>
    </lineage>
</organism>
<evidence type="ECO:0000313" key="3">
    <source>
        <dbReference type="Proteomes" id="UP000005392"/>
    </source>
</evidence>
<dbReference type="HOGENOM" id="CLU_046640_4_2_0"/>
<feature type="domain" description="YhcG N-terminal" evidence="1">
    <location>
        <begin position="18"/>
        <end position="94"/>
    </location>
</feature>
<dbReference type="EMBL" id="AFQD01000687">
    <property type="protein sequence ID" value="EGQ74823.1"/>
    <property type="molecule type" value="Genomic_DNA"/>
</dbReference>
<dbReference type="Pfam" id="PF17761">
    <property type="entry name" value="DUF1016_N"/>
    <property type="match status" value="1"/>
</dbReference>
<protein>
    <recommendedName>
        <fullName evidence="1">YhcG N-terminal domain-containing protein</fullName>
    </recommendedName>
</protein>